<evidence type="ECO:0000313" key="3">
    <source>
        <dbReference type="EMBL" id="SPD49372.1"/>
    </source>
</evidence>
<geneLocation type="plasmid" evidence="3">
    <name>I</name>
</geneLocation>
<name>A0A375HCA2_9BURK</name>
<dbReference type="InterPro" id="IPR044925">
    <property type="entry name" value="His-Me_finger_sf"/>
</dbReference>
<accession>A0A375HCA2</accession>
<dbReference type="InterPro" id="IPR044929">
    <property type="entry name" value="DNA/RNA_non-sp_Endonuclease_sf"/>
</dbReference>
<dbReference type="Proteomes" id="UP000256952">
    <property type="component" value="Unassembled WGS sequence"/>
</dbReference>
<keyword evidence="3" id="KW-0614">Plasmid</keyword>
<dbReference type="AlphaFoldDB" id="A0A375HCA2"/>
<proteinExistence type="predicted"/>
<reference evidence="3 4" key="1">
    <citation type="submission" date="2018-01" db="EMBL/GenBank/DDBJ databases">
        <authorList>
            <person name="Gaut B.S."/>
            <person name="Morton B.R."/>
            <person name="Clegg M.T."/>
            <person name="Duvall M.R."/>
        </authorList>
    </citation>
    <scope>NUCLEOTIDE SEQUENCE</scope>
    <source>
        <strain evidence="3">Cupriavidus taiwanensis STM 8555</strain>
        <plasmid evidence="3">I</plasmid>
    </source>
</reference>
<organism evidence="3">
    <name type="scientific">Cupriavidus taiwanensis</name>
    <dbReference type="NCBI Taxonomy" id="164546"/>
    <lineage>
        <taxon>Bacteria</taxon>
        <taxon>Pseudomonadati</taxon>
        <taxon>Pseudomonadota</taxon>
        <taxon>Betaproteobacteria</taxon>
        <taxon>Burkholderiales</taxon>
        <taxon>Burkholderiaceae</taxon>
        <taxon>Cupriavidus</taxon>
    </lineage>
</organism>
<dbReference type="Gene3D" id="3.40.570.10">
    <property type="entry name" value="Extracellular Endonuclease, subunit A"/>
    <property type="match status" value="1"/>
</dbReference>
<evidence type="ECO:0000256" key="1">
    <source>
        <dbReference type="SAM" id="MobiDB-lite"/>
    </source>
</evidence>
<sequence length="167" mass="18252">MRKVGTAYVVTGPAFIRDAGTLRGRIQIPDFVWKAIYVPGMGAAAYIARNDATPAYSVASIAELAHFVGVDPFPSLPAPMRMTALDLPPPTPHPGEREPGRSHSRGWSAPSLPQLCRRQIRCTSLLARRAPCWRSRRLTHDSLSTPAREASVRWAGMQGTIRNSTPP</sequence>
<gene>
    <name evidence="3" type="ORF">CBM2612_P0717</name>
    <name evidence="2" type="ORF">CBM2613_U10061</name>
</gene>
<protein>
    <recommendedName>
        <fullName evidence="5">Endonuclease</fullName>
    </recommendedName>
</protein>
<evidence type="ECO:0000313" key="4">
    <source>
        <dbReference type="Proteomes" id="UP000256952"/>
    </source>
</evidence>
<evidence type="ECO:0008006" key="5">
    <source>
        <dbReference type="Google" id="ProtNLM"/>
    </source>
</evidence>
<evidence type="ECO:0000313" key="2">
    <source>
        <dbReference type="EMBL" id="SOZ75159.1"/>
    </source>
</evidence>
<dbReference type="EMBL" id="LT984809">
    <property type="protein sequence ID" value="SPD49372.1"/>
    <property type="molecule type" value="Genomic_DNA"/>
</dbReference>
<feature type="region of interest" description="Disordered" evidence="1">
    <location>
        <begin position="85"/>
        <end position="110"/>
    </location>
</feature>
<dbReference type="EMBL" id="OFTH01000052">
    <property type="protein sequence ID" value="SOZ75159.1"/>
    <property type="molecule type" value="Genomic_DNA"/>
</dbReference>
<reference evidence="2" key="2">
    <citation type="submission" date="2018-01" db="EMBL/GenBank/DDBJ databases">
        <authorList>
            <person name="Clerissi C."/>
        </authorList>
    </citation>
    <scope>NUCLEOTIDE SEQUENCE</scope>
    <source>
        <strain evidence="2">Cupriavidus taiwanensis STM 8556</strain>
    </source>
</reference>
<dbReference type="SUPFAM" id="SSF54060">
    <property type="entry name" value="His-Me finger endonucleases"/>
    <property type="match status" value="1"/>
</dbReference>